<evidence type="ECO:0000259" key="5">
    <source>
        <dbReference type="Pfam" id="PF14833"/>
    </source>
</evidence>
<dbReference type="OrthoDB" id="9812907at2"/>
<comment type="caution">
    <text evidence="6">The sequence shown here is derived from an EMBL/GenBank/DDBJ whole genome shotgun (WGS) entry which is preliminary data.</text>
</comment>
<accession>A0A327L3Y5</accession>
<protein>
    <submittedName>
        <fullName evidence="6">Oxidoreductase</fullName>
    </submittedName>
</protein>
<feature type="active site" evidence="3">
    <location>
        <position position="182"/>
    </location>
</feature>
<dbReference type="InterPro" id="IPR051265">
    <property type="entry name" value="HIBADH-related_NP60_sf"/>
</dbReference>
<dbReference type="InterPro" id="IPR008927">
    <property type="entry name" value="6-PGluconate_DH-like_C_sf"/>
</dbReference>
<dbReference type="Pfam" id="PF14833">
    <property type="entry name" value="NAD_binding_11"/>
    <property type="match status" value="1"/>
</dbReference>
<dbReference type="InterPro" id="IPR015815">
    <property type="entry name" value="HIBADH-related"/>
</dbReference>
<evidence type="ECO:0000313" key="6">
    <source>
        <dbReference type="EMBL" id="RAI45117.1"/>
    </source>
</evidence>
<evidence type="ECO:0000256" key="1">
    <source>
        <dbReference type="ARBA" id="ARBA00023002"/>
    </source>
</evidence>
<dbReference type="Pfam" id="PF03446">
    <property type="entry name" value="NAD_binding_2"/>
    <property type="match status" value="1"/>
</dbReference>
<dbReference type="PIRSF" id="PIRSF000103">
    <property type="entry name" value="HIBADH"/>
    <property type="match status" value="1"/>
</dbReference>
<evidence type="ECO:0000256" key="3">
    <source>
        <dbReference type="PIRSR" id="PIRSR000103-1"/>
    </source>
</evidence>
<dbReference type="PANTHER" id="PTHR43580:SF2">
    <property type="entry name" value="CYTOKINE-LIKE NUCLEAR FACTOR N-PAC"/>
    <property type="match status" value="1"/>
</dbReference>
<feature type="domain" description="6-phosphogluconate dehydrogenase NADP-binding" evidence="4">
    <location>
        <begin position="15"/>
        <end position="169"/>
    </location>
</feature>
<reference evidence="6 7" key="1">
    <citation type="submission" date="2017-07" db="EMBL/GenBank/DDBJ databases">
        <title>Draft Genome Sequences of Select Purple Nonsulfur Bacteria.</title>
        <authorList>
            <person name="Lasarre B."/>
            <person name="Mckinlay J.B."/>
        </authorList>
    </citation>
    <scope>NUCLEOTIDE SEQUENCE [LARGE SCALE GENOMIC DNA]</scope>
    <source>
        <strain evidence="6 7">DSM 5909</strain>
    </source>
</reference>
<dbReference type="Gene3D" id="3.40.50.720">
    <property type="entry name" value="NAD(P)-binding Rossmann-like Domain"/>
    <property type="match status" value="1"/>
</dbReference>
<dbReference type="PANTHER" id="PTHR43580">
    <property type="entry name" value="OXIDOREDUCTASE GLYR1-RELATED"/>
    <property type="match status" value="1"/>
</dbReference>
<evidence type="ECO:0000256" key="2">
    <source>
        <dbReference type="ARBA" id="ARBA00023027"/>
    </source>
</evidence>
<keyword evidence="2" id="KW-0520">NAD</keyword>
<dbReference type="InterPro" id="IPR029154">
    <property type="entry name" value="HIBADH-like_NADP-bd"/>
</dbReference>
<evidence type="ECO:0000313" key="7">
    <source>
        <dbReference type="Proteomes" id="UP000249130"/>
    </source>
</evidence>
<feature type="domain" description="3-hydroxyisobutyrate dehydrogenase-like NAD-binding" evidence="5">
    <location>
        <begin position="178"/>
        <end position="296"/>
    </location>
</feature>
<dbReference type="InterPro" id="IPR006115">
    <property type="entry name" value="6PGDH_NADP-bd"/>
</dbReference>
<dbReference type="GO" id="GO:0050661">
    <property type="term" value="F:NADP binding"/>
    <property type="evidence" value="ECO:0007669"/>
    <property type="project" value="InterPro"/>
</dbReference>
<dbReference type="InterPro" id="IPR013328">
    <property type="entry name" value="6PGD_dom2"/>
</dbReference>
<proteinExistence type="predicted"/>
<gene>
    <name evidence="6" type="ORF">CH341_05660</name>
</gene>
<dbReference type="AlphaFoldDB" id="A0A327L3Y5"/>
<dbReference type="Proteomes" id="UP000249130">
    <property type="component" value="Unassembled WGS sequence"/>
</dbReference>
<dbReference type="GO" id="GO:0051287">
    <property type="term" value="F:NAD binding"/>
    <property type="evidence" value="ECO:0007669"/>
    <property type="project" value="InterPro"/>
</dbReference>
<keyword evidence="1" id="KW-0560">Oxidoreductase</keyword>
<dbReference type="SUPFAM" id="SSF51735">
    <property type="entry name" value="NAD(P)-binding Rossmann-fold domains"/>
    <property type="match status" value="1"/>
</dbReference>
<sequence length="306" mass="31706">MAYKHKKVRDGDVMEVGFVGAGRMGLAMLRNVVAAGHGVHVFDLSEAAVAQAVESGATAAASAADAFRGDVVVSMLPNDRAMRAVFLDSGMLASASSSLVHVNMATASVACAADLAAAHAAHDIAYVSAPVFGRPEMAARRELNVMAAGPAAAIDRAQPLFDALAKKTWRLGDDPANANVTKIAGNLIVACVIESLGEAAALARAYEMPPGDLLGVVVGSLFDVPIFRIYADLVASERFEPAGFDLRLGLKDTQLALAAGEAANLPLPFASVLRDNYLDALAHGAERKDWSAVTQVATRRAALATG</sequence>
<dbReference type="RefSeq" id="WP_111418067.1">
    <property type="nucleotide sequence ID" value="NZ_NPEX01000024.1"/>
</dbReference>
<keyword evidence="7" id="KW-1185">Reference proteome</keyword>
<organism evidence="6 7">
    <name type="scientific">Rhodoplanes roseus</name>
    <dbReference type="NCBI Taxonomy" id="29409"/>
    <lineage>
        <taxon>Bacteria</taxon>
        <taxon>Pseudomonadati</taxon>
        <taxon>Pseudomonadota</taxon>
        <taxon>Alphaproteobacteria</taxon>
        <taxon>Hyphomicrobiales</taxon>
        <taxon>Nitrobacteraceae</taxon>
        <taxon>Rhodoplanes</taxon>
    </lineage>
</organism>
<dbReference type="SUPFAM" id="SSF48179">
    <property type="entry name" value="6-phosphogluconate dehydrogenase C-terminal domain-like"/>
    <property type="match status" value="1"/>
</dbReference>
<dbReference type="InterPro" id="IPR036291">
    <property type="entry name" value="NAD(P)-bd_dom_sf"/>
</dbReference>
<dbReference type="EMBL" id="NPEX01000024">
    <property type="protein sequence ID" value="RAI45117.1"/>
    <property type="molecule type" value="Genomic_DNA"/>
</dbReference>
<name>A0A327L3Y5_9BRAD</name>
<dbReference type="GO" id="GO:0016491">
    <property type="term" value="F:oxidoreductase activity"/>
    <property type="evidence" value="ECO:0007669"/>
    <property type="project" value="UniProtKB-KW"/>
</dbReference>
<dbReference type="Gene3D" id="1.10.1040.10">
    <property type="entry name" value="N-(1-d-carboxylethyl)-l-norvaline Dehydrogenase, domain 2"/>
    <property type="match status" value="1"/>
</dbReference>
<evidence type="ECO:0000259" key="4">
    <source>
        <dbReference type="Pfam" id="PF03446"/>
    </source>
</evidence>